<dbReference type="GO" id="GO:0003677">
    <property type="term" value="F:DNA binding"/>
    <property type="evidence" value="ECO:0007669"/>
    <property type="project" value="InterPro"/>
</dbReference>
<dbReference type="GO" id="GO:0046718">
    <property type="term" value="P:symbiont entry into host cell"/>
    <property type="evidence" value="ECO:0007669"/>
    <property type="project" value="UniProtKB-KW"/>
</dbReference>
<dbReference type="Pfam" id="PF00589">
    <property type="entry name" value="Phage_integrase"/>
    <property type="match status" value="1"/>
</dbReference>
<dbReference type="InterPro" id="IPR050808">
    <property type="entry name" value="Phage_Integrase"/>
</dbReference>
<keyword evidence="5" id="KW-1160">Virus entry into host cell</keyword>
<dbReference type="GO" id="GO:0006310">
    <property type="term" value="P:DNA recombination"/>
    <property type="evidence" value="ECO:0007669"/>
    <property type="project" value="UniProtKB-KW"/>
</dbReference>
<feature type="domain" description="Tyr recombinase" evidence="6">
    <location>
        <begin position="224"/>
        <end position="404"/>
    </location>
</feature>
<evidence type="ECO:0000313" key="7">
    <source>
        <dbReference type="EMBL" id="SUS08202.1"/>
    </source>
</evidence>
<dbReference type="Pfam" id="PF13356">
    <property type="entry name" value="Arm-DNA-bind_3"/>
    <property type="match status" value="1"/>
</dbReference>
<name>A0A380TI98_9ZZZZ</name>
<gene>
    <name evidence="7" type="ORF">DF3PB_600006</name>
</gene>
<dbReference type="AlphaFoldDB" id="A0A380TI98"/>
<protein>
    <submittedName>
        <fullName evidence="7">Putative Uncultured bacterium genome assembly Metasoil_fosmids_resub</fullName>
    </submittedName>
</protein>
<dbReference type="SUPFAM" id="SSF56349">
    <property type="entry name" value="DNA breaking-rejoining enzymes"/>
    <property type="match status" value="1"/>
</dbReference>
<accession>A0A380TI98</accession>
<dbReference type="Gene3D" id="1.10.443.10">
    <property type="entry name" value="Intergrase catalytic core"/>
    <property type="match status" value="1"/>
</dbReference>
<evidence type="ECO:0000259" key="6">
    <source>
        <dbReference type="PROSITE" id="PS51898"/>
    </source>
</evidence>
<dbReference type="PROSITE" id="PS51898">
    <property type="entry name" value="TYR_RECOMBINASE"/>
    <property type="match status" value="1"/>
</dbReference>
<evidence type="ECO:0000256" key="3">
    <source>
        <dbReference type="ARBA" id="ARBA00023172"/>
    </source>
</evidence>
<dbReference type="InterPro" id="IPR025166">
    <property type="entry name" value="Integrase_DNA_bind_dom"/>
</dbReference>
<keyword evidence="4" id="KW-1179">Viral genome integration</keyword>
<dbReference type="GO" id="GO:0044826">
    <property type="term" value="P:viral genome integration into host DNA"/>
    <property type="evidence" value="ECO:0007669"/>
    <property type="project" value="UniProtKB-KW"/>
</dbReference>
<evidence type="ECO:0000256" key="5">
    <source>
        <dbReference type="ARBA" id="ARBA00023296"/>
    </source>
</evidence>
<dbReference type="InterPro" id="IPR038488">
    <property type="entry name" value="Integrase_DNA-bd_sf"/>
</dbReference>
<dbReference type="GO" id="GO:0075713">
    <property type="term" value="P:establishment of integrated proviral latency"/>
    <property type="evidence" value="ECO:0007669"/>
    <property type="project" value="UniProtKB-KW"/>
</dbReference>
<evidence type="ECO:0000256" key="4">
    <source>
        <dbReference type="ARBA" id="ARBA00023195"/>
    </source>
</evidence>
<dbReference type="PANTHER" id="PTHR30629:SF2">
    <property type="entry name" value="PROPHAGE INTEGRASE INTS-RELATED"/>
    <property type="match status" value="1"/>
</dbReference>
<dbReference type="EMBL" id="UIDG01000557">
    <property type="protein sequence ID" value="SUS08202.1"/>
    <property type="molecule type" value="Genomic_DNA"/>
</dbReference>
<dbReference type="InterPro" id="IPR002104">
    <property type="entry name" value="Integrase_catalytic"/>
</dbReference>
<evidence type="ECO:0000256" key="1">
    <source>
        <dbReference type="ARBA" id="ARBA00008857"/>
    </source>
</evidence>
<evidence type="ECO:0000256" key="2">
    <source>
        <dbReference type="ARBA" id="ARBA00022908"/>
    </source>
</evidence>
<sequence>MQLKFTASAIARIPLSDRGQQFIWDTQLAGLGLSVGTKSKSYIAQFRGSRITLGRVDDLTLGDARSKALEYIESIKRGRDPSAERAAERTKAERLSTMTLQVALDETLAAKAQYLRPRTQSDYRNSVRLYFDCWLDRPLHTITARDVATRFAEVVEGRNLGQRRDNGKFANGDPSVRGGKTVAAKAFVVFRVIWNYMRWKYEDLGLPECPVKGLGQVSRGWARVNSRDRVVADVPRFIAAARSYPSPIQRDLVLFILATGLRMNEACMLRWEEVGLHNAVINIPAERMKANRPLIIPLCRMAHECLQRRAEAGREEYVFIGRREARGKRREPFATVSKKMLRHLADQTGQHVSVHDLRRTWSSQALAAGIPLHITEYLTAHVPQGVTLTHYWSISMDELRAEVAKLDAVLS</sequence>
<reference evidence="7" key="1">
    <citation type="submission" date="2018-07" db="EMBL/GenBank/DDBJ databases">
        <authorList>
            <person name="Quirk P.G."/>
            <person name="Krulwich T.A."/>
        </authorList>
    </citation>
    <scope>NUCLEOTIDE SEQUENCE</scope>
</reference>
<dbReference type="Gene3D" id="3.30.160.390">
    <property type="entry name" value="Integrase, DNA-binding domain"/>
    <property type="match status" value="1"/>
</dbReference>
<organism evidence="7">
    <name type="scientific">metagenome</name>
    <dbReference type="NCBI Taxonomy" id="256318"/>
    <lineage>
        <taxon>unclassified sequences</taxon>
        <taxon>metagenomes</taxon>
    </lineage>
</organism>
<keyword evidence="3" id="KW-0233">DNA recombination</keyword>
<dbReference type="InterPro" id="IPR011010">
    <property type="entry name" value="DNA_brk_join_enz"/>
</dbReference>
<dbReference type="GO" id="GO:0015074">
    <property type="term" value="P:DNA integration"/>
    <property type="evidence" value="ECO:0007669"/>
    <property type="project" value="UniProtKB-KW"/>
</dbReference>
<dbReference type="InterPro" id="IPR013762">
    <property type="entry name" value="Integrase-like_cat_sf"/>
</dbReference>
<comment type="similarity">
    <text evidence="1">Belongs to the 'phage' integrase family.</text>
</comment>
<dbReference type="PANTHER" id="PTHR30629">
    <property type="entry name" value="PROPHAGE INTEGRASE"/>
    <property type="match status" value="1"/>
</dbReference>
<proteinExistence type="inferred from homology"/>
<keyword evidence="2" id="KW-0229">DNA integration</keyword>